<dbReference type="AlphaFoldDB" id="A0A167X4R8"/>
<organism evidence="1 2">
    <name type="scientific">Athelia psychrophila</name>
    <dbReference type="NCBI Taxonomy" id="1759441"/>
    <lineage>
        <taxon>Eukaryota</taxon>
        <taxon>Fungi</taxon>
        <taxon>Dikarya</taxon>
        <taxon>Basidiomycota</taxon>
        <taxon>Agaricomycotina</taxon>
        <taxon>Agaricomycetes</taxon>
        <taxon>Agaricomycetidae</taxon>
        <taxon>Atheliales</taxon>
        <taxon>Atheliaceae</taxon>
        <taxon>Athelia</taxon>
    </lineage>
</organism>
<name>A0A167X4R8_9AGAM</name>
<evidence type="ECO:0000313" key="2">
    <source>
        <dbReference type="Proteomes" id="UP000076532"/>
    </source>
</evidence>
<evidence type="ECO:0000313" key="1">
    <source>
        <dbReference type="EMBL" id="KZP06821.1"/>
    </source>
</evidence>
<keyword evidence="2" id="KW-1185">Reference proteome</keyword>
<sequence length="119" mass="13040">MAPLPRLLPVDPVALSDIVRHDRIERGVSLVDKATPLKEEYTPSKANGDLWRWWVVMKHGDGVCFLHAELKACSRRANESPALDGIRAEIVYGEMVIVLCTFAGPASSPSSVLGCHSLF</sequence>
<reference evidence="1 2" key="1">
    <citation type="journal article" date="2016" name="Mol. Biol. Evol.">
        <title>Comparative Genomics of Early-Diverging Mushroom-Forming Fungi Provides Insights into the Origins of Lignocellulose Decay Capabilities.</title>
        <authorList>
            <person name="Nagy L.G."/>
            <person name="Riley R."/>
            <person name="Tritt A."/>
            <person name="Adam C."/>
            <person name="Daum C."/>
            <person name="Floudas D."/>
            <person name="Sun H."/>
            <person name="Yadav J.S."/>
            <person name="Pangilinan J."/>
            <person name="Larsson K.H."/>
            <person name="Matsuura K."/>
            <person name="Barry K."/>
            <person name="Labutti K."/>
            <person name="Kuo R."/>
            <person name="Ohm R.A."/>
            <person name="Bhattacharya S.S."/>
            <person name="Shirouzu T."/>
            <person name="Yoshinaga Y."/>
            <person name="Martin F.M."/>
            <person name="Grigoriev I.V."/>
            <person name="Hibbett D.S."/>
        </authorList>
    </citation>
    <scope>NUCLEOTIDE SEQUENCE [LARGE SCALE GENOMIC DNA]</scope>
    <source>
        <strain evidence="1 2">CBS 109695</strain>
    </source>
</reference>
<protein>
    <submittedName>
        <fullName evidence="1">Uncharacterized protein</fullName>
    </submittedName>
</protein>
<proteinExistence type="predicted"/>
<accession>A0A167X4R8</accession>
<dbReference type="EMBL" id="KV417772">
    <property type="protein sequence ID" value="KZP06821.1"/>
    <property type="molecule type" value="Genomic_DNA"/>
</dbReference>
<dbReference type="Proteomes" id="UP000076532">
    <property type="component" value="Unassembled WGS sequence"/>
</dbReference>
<gene>
    <name evidence="1" type="ORF">FIBSPDRAFT_966125</name>
</gene>